<keyword evidence="2" id="KW-1185">Reference proteome</keyword>
<dbReference type="EMBL" id="JAIWYP010000003">
    <property type="protein sequence ID" value="KAH3849898.1"/>
    <property type="molecule type" value="Genomic_DNA"/>
</dbReference>
<comment type="caution">
    <text evidence="1">The sequence shown here is derived from an EMBL/GenBank/DDBJ whole genome shotgun (WGS) entry which is preliminary data.</text>
</comment>
<evidence type="ECO:0000313" key="1">
    <source>
        <dbReference type="EMBL" id="KAH3849898.1"/>
    </source>
</evidence>
<name>A0A9D4R0R9_DREPO</name>
<evidence type="ECO:0000313" key="2">
    <source>
        <dbReference type="Proteomes" id="UP000828390"/>
    </source>
</evidence>
<organism evidence="1 2">
    <name type="scientific">Dreissena polymorpha</name>
    <name type="common">Zebra mussel</name>
    <name type="synonym">Mytilus polymorpha</name>
    <dbReference type="NCBI Taxonomy" id="45954"/>
    <lineage>
        <taxon>Eukaryota</taxon>
        <taxon>Metazoa</taxon>
        <taxon>Spiralia</taxon>
        <taxon>Lophotrochozoa</taxon>
        <taxon>Mollusca</taxon>
        <taxon>Bivalvia</taxon>
        <taxon>Autobranchia</taxon>
        <taxon>Heteroconchia</taxon>
        <taxon>Euheterodonta</taxon>
        <taxon>Imparidentia</taxon>
        <taxon>Neoheterodontei</taxon>
        <taxon>Myida</taxon>
        <taxon>Dreissenoidea</taxon>
        <taxon>Dreissenidae</taxon>
        <taxon>Dreissena</taxon>
    </lineage>
</organism>
<dbReference type="AlphaFoldDB" id="A0A9D4R0R9"/>
<accession>A0A9D4R0R9</accession>
<protein>
    <submittedName>
        <fullName evidence="1">Uncharacterized protein</fullName>
    </submittedName>
</protein>
<sequence>MLFVQSRDHAFCHLCMAAKKTGKISNTKVDGSFISDCLSNWKQGPVKFWKHKGS</sequence>
<dbReference type="Proteomes" id="UP000828390">
    <property type="component" value="Unassembled WGS sequence"/>
</dbReference>
<gene>
    <name evidence="1" type="ORF">DPMN_092302</name>
</gene>
<proteinExistence type="predicted"/>
<reference evidence="1" key="1">
    <citation type="journal article" date="2019" name="bioRxiv">
        <title>The Genome of the Zebra Mussel, Dreissena polymorpha: A Resource for Invasive Species Research.</title>
        <authorList>
            <person name="McCartney M.A."/>
            <person name="Auch B."/>
            <person name="Kono T."/>
            <person name="Mallez S."/>
            <person name="Zhang Y."/>
            <person name="Obille A."/>
            <person name="Becker A."/>
            <person name="Abrahante J.E."/>
            <person name="Garbe J."/>
            <person name="Badalamenti J.P."/>
            <person name="Herman A."/>
            <person name="Mangelson H."/>
            <person name="Liachko I."/>
            <person name="Sullivan S."/>
            <person name="Sone E.D."/>
            <person name="Koren S."/>
            <person name="Silverstein K.A.T."/>
            <person name="Beckman K.B."/>
            <person name="Gohl D.M."/>
        </authorList>
    </citation>
    <scope>NUCLEOTIDE SEQUENCE</scope>
    <source>
        <strain evidence="1">Duluth1</strain>
        <tissue evidence="1">Whole animal</tissue>
    </source>
</reference>
<reference evidence="1" key="2">
    <citation type="submission" date="2020-11" db="EMBL/GenBank/DDBJ databases">
        <authorList>
            <person name="McCartney M.A."/>
            <person name="Auch B."/>
            <person name="Kono T."/>
            <person name="Mallez S."/>
            <person name="Becker A."/>
            <person name="Gohl D.M."/>
            <person name="Silverstein K.A.T."/>
            <person name="Koren S."/>
            <person name="Bechman K.B."/>
            <person name="Herman A."/>
            <person name="Abrahante J.E."/>
            <person name="Garbe J."/>
        </authorList>
    </citation>
    <scope>NUCLEOTIDE SEQUENCE</scope>
    <source>
        <strain evidence="1">Duluth1</strain>
        <tissue evidence="1">Whole animal</tissue>
    </source>
</reference>